<evidence type="ECO:0000313" key="1">
    <source>
        <dbReference type="EMBL" id="VEL25118.1"/>
    </source>
</evidence>
<reference evidence="1" key="1">
    <citation type="submission" date="2018-11" db="EMBL/GenBank/DDBJ databases">
        <authorList>
            <consortium name="Pathogen Informatics"/>
        </authorList>
    </citation>
    <scope>NUCLEOTIDE SEQUENCE</scope>
</reference>
<protein>
    <recommendedName>
        <fullName evidence="3">Dynein heavy chain AAA 5 extension domain-containing protein</fullName>
    </recommendedName>
</protein>
<evidence type="ECO:0000313" key="2">
    <source>
        <dbReference type="Proteomes" id="UP000784294"/>
    </source>
</evidence>
<accession>A0A448X115</accession>
<name>A0A448X115_9PLAT</name>
<gene>
    <name evidence="1" type="ORF">PXEA_LOCUS18558</name>
</gene>
<dbReference type="EMBL" id="CAAALY010071772">
    <property type="protein sequence ID" value="VEL25118.1"/>
    <property type="molecule type" value="Genomic_DNA"/>
</dbReference>
<organism evidence="1 2">
    <name type="scientific">Protopolystoma xenopodis</name>
    <dbReference type="NCBI Taxonomy" id="117903"/>
    <lineage>
        <taxon>Eukaryota</taxon>
        <taxon>Metazoa</taxon>
        <taxon>Spiralia</taxon>
        <taxon>Lophotrochozoa</taxon>
        <taxon>Platyhelminthes</taxon>
        <taxon>Monogenea</taxon>
        <taxon>Polyopisthocotylea</taxon>
        <taxon>Polystomatidea</taxon>
        <taxon>Polystomatidae</taxon>
        <taxon>Protopolystoma</taxon>
    </lineage>
</organism>
<dbReference type="Proteomes" id="UP000784294">
    <property type="component" value="Unassembled WGS sequence"/>
</dbReference>
<sequence>MTNESRDQTGLVSIDQSLQHTHDDPASFDLFAQPNPSLSVVISRISTANGSQDSDAFGFCHPDVLEAVFIQALIWSVVSVFRLPEQVIIDEFIKALSGLVTVDEGPIEMSDIDMSVDQCARGTEKQKTVRPGK</sequence>
<comment type="caution">
    <text evidence="1">The sequence shown here is derived from an EMBL/GenBank/DDBJ whole genome shotgun (WGS) entry which is preliminary data.</text>
</comment>
<evidence type="ECO:0008006" key="3">
    <source>
        <dbReference type="Google" id="ProtNLM"/>
    </source>
</evidence>
<dbReference type="AlphaFoldDB" id="A0A448X115"/>
<keyword evidence="2" id="KW-1185">Reference proteome</keyword>
<proteinExistence type="predicted"/>